<evidence type="ECO:0000313" key="1">
    <source>
        <dbReference type="EMBL" id="SFZ98701.1"/>
    </source>
</evidence>
<evidence type="ECO:0008006" key="2">
    <source>
        <dbReference type="Google" id="ProtNLM"/>
    </source>
</evidence>
<accession>A0A1W1EFA8</accession>
<dbReference type="EMBL" id="FPKX01000059">
    <property type="protein sequence ID" value="SFZ98701.1"/>
    <property type="molecule type" value="Genomic_DNA"/>
</dbReference>
<reference evidence="1" key="1">
    <citation type="submission" date="2016-10" db="EMBL/GenBank/DDBJ databases">
        <authorList>
            <person name="de Groot N.N."/>
        </authorList>
    </citation>
    <scope>NUCLEOTIDE SEQUENCE</scope>
</reference>
<proteinExistence type="predicted"/>
<sequence>MHKLIFLITAIFLLLGCSSKENKIFFDKYEKNLDYHTQLQKTEKTKLVDGNFSKTLLTATYLFKDDTDLKQKDDKRDEEFIVGIYVDGDDGSFESEEYNLTLNGKSPKFVKVLKKDDPLLKTISFKSEWTKFYLFKFEHVNAKRFNLVFNSKTYGKGSLNFAKVAKFVFSGETI</sequence>
<dbReference type="PROSITE" id="PS51257">
    <property type="entry name" value="PROKAR_LIPOPROTEIN"/>
    <property type="match status" value="1"/>
</dbReference>
<protein>
    <recommendedName>
        <fullName evidence="2">Lipoprotein</fullName>
    </recommendedName>
</protein>
<gene>
    <name evidence="1" type="ORF">MNB_SV-5-364</name>
</gene>
<name>A0A1W1EFA8_9ZZZZ</name>
<dbReference type="AlphaFoldDB" id="A0A1W1EFA8"/>
<organism evidence="1">
    <name type="scientific">hydrothermal vent metagenome</name>
    <dbReference type="NCBI Taxonomy" id="652676"/>
    <lineage>
        <taxon>unclassified sequences</taxon>
        <taxon>metagenomes</taxon>
        <taxon>ecological metagenomes</taxon>
    </lineage>
</organism>